<reference evidence="8" key="1">
    <citation type="submission" date="2018-11" db="EMBL/GenBank/DDBJ databases">
        <title>Rhizobium chutanense sp. nov., isolated from root nodules of Phaseolus vulgaris in China.</title>
        <authorList>
            <person name="Huo Y."/>
        </authorList>
    </citation>
    <scope>NUCLEOTIDE SEQUENCE [LARGE SCALE GENOMIC DNA]</scope>
    <source>
        <strain evidence="8">CCBAU 65647</strain>
    </source>
</reference>
<dbReference type="PROSITE" id="PS50893">
    <property type="entry name" value="ABC_TRANSPORTER_2"/>
    <property type="match status" value="1"/>
</dbReference>
<dbReference type="EMBL" id="RJTH01000009">
    <property type="protein sequence ID" value="RUM22942.1"/>
    <property type="molecule type" value="Genomic_DNA"/>
</dbReference>
<dbReference type="SUPFAM" id="SSF52540">
    <property type="entry name" value="P-loop containing nucleoside triphosphate hydrolases"/>
    <property type="match status" value="1"/>
</dbReference>
<protein>
    <submittedName>
        <fullName evidence="7">ABC transporter ATP-binding protein</fullName>
    </submittedName>
</protein>
<dbReference type="CDD" id="cd03224">
    <property type="entry name" value="ABC_TM1139_LivF_branched"/>
    <property type="match status" value="1"/>
</dbReference>
<dbReference type="AlphaFoldDB" id="A0A3S0QSF3"/>
<evidence type="ECO:0000313" key="8">
    <source>
        <dbReference type="Proteomes" id="UP000278823"/>
    </source>
</evidence>
<dbReference type="SMART" id="SM00382">
    <property type="entry name" value="AAA"/>
    <property type="match status" value="1"/>
</dbReference>
<dbReference type="GO" id="GO:0015807">
    <property type="term" value="P:L-amino acid transport"/>
    <property type="evidence" value="ECO:0007669"/>
    <property type="project" value="TreeGrafter"/>
</dbReference>
<keyword evidence="5" id="KW-0029">Amino-acid transport</keyword>
<organism evidence="7 8">
    <name type="scientific">Rhizobium vallis</name>
    <dbReference type="NCBI Taxonomy" id="634290"/>
    <lineage>
        <taxon>Bacteria</taxon>
        <taxon>Pseudomonadati</taxon>
        <taxon>Pseudomonadota</taxon>
        <taxon>Alphaproteobacteria</taxon>
        <taxon>Hyphomicrobiales</taxon>
        <taxon>Rhizobiaceae</taxon>
        <taxon>Rhizobium/Agrobacterium group</taxon>
        <taxon>Rhizobium</taxon>
    </lineage>
</organism>
<name>A0A3S0QSF3_9HYPH</name>
<evidence type="ECO:0000256" key="3">
    <source>
        <dbReference type="ARBA" id="ARBA00022741"/>
    </source>
</evidence>
<dbReference type="InterPro" id="IPR003439">
    <property type="entry name" value="ABC_transporter-like_ATP-bd"/>
</dbReference>
<dbReference type="InterPro" id="IPR027417">
    <property type="entry name" value="P-loop_NTPase"/>
</dbReference>
<keyword evidence="2" id="KW-0813">Transport</keyword>
<comment type="caution">
    <text evidence="7">The sequence shown here is derived from an EMBL/GenBank/DDBJ whole genome shotgun (WGS) entry which is preliminary data.</text>
</comment>
<dbReference type="Pfam" id="PF00005">
    <property type="entry name" value="ABC_tran"/>
    <property type="match status" value="1"/>
</dbReference>
<keyword evidence="3" id="KW-0547">Nucleotide-binding</keyword>
<dbReference type="InterPro" id="IPR017871">
    <property type="entry name" value="ABC_transporter-like_CS"/>
</dbReference>
<sequence length="233" mass="24835">MLSIRDLEASYGSMSVLFGVGLDVAAGETLSLIGSNGSGKSTLFSAITGLLRPTAGAIELDGLAMIGKSTSAIVDHGIVIVPEGRKLFPSLSVEENLLLGAYRKRPGEWSLDRVLDTFPVLKDLRRRPSQALSGGQQQLVAVGRALMANPKILLCDELSLGLSPSAVDVVYAGLQKVKETKVSLVLVEQDIARALKESDRFACMRHGRIVLQGKSLNADRTEISNAYFGGSHD</sequence>
<keyword evidence="8" id="KW-1185">Reference proteome</keyword>
<accession>A0A3S0QSF3</accession>
<dbReference type="InterPro" id="IPR003593">
    <property type="entry name" value="AAA+_ATPase"/>
</dbReference>
<dbReference type="GO" id="GO:0016887">
    <property type="term" value="F:ATP hydrolysis activity"/>
    <property type="evidence" value="ECO:0007669"/>
    <property type="project" value="InterPro"/>
</dbReference>
<evidence type="ECO:0000256" key="2">
    <source>
        <dbReference type="ARBA" id="ARBA00022448"/>
    </source>
</evidence>
<dbReference type="Proteomes" id="UP000278823">
    <property type="component" value="Unassembled WGS sequence"/>
</dbReference>
<dbReference type="PANTHER" id="PTHR43820:SF5">
    <property type="entry name" value="HIGH-AFFINITY BRANCHED-CHAIN AMINO ACID TRANSPORT ATP-BINDING PROTEIN"/>
    <property type="match status" value="1"/>
</dbReference>
<dbReference type="Gene3D" id="3.40.50.300">
    <property type="entry name" value="P-loop containing nucleotide triphosphate hydrolases"/>
    <property type="match status" value="1"/>
</dbReference>
<dbReference type="PROSITE" id="PS00211">
    <property type="entry name" value="ABC_TRANSPORTER_1"/>
    <property type="match status" value="1"/>
</dbReference>
<evidence type="ECO:0000256" key="1">
    <source>
        <dbReference type="ARBA" id="ARBA00005417"/>
    </source>
</evidence>
<dbReference type="GO" id="GO:0015658">
    <property type="term" value="F:branched-chain amino acid transmembrane transporter activity"/>
    <property type="evidence" value="ECO:0007669"/>
    <property type="project" value="TreeGrafter"/>
</dbReference>
<dbReference type="InterPro" id="IPR052156">
    <property type="entry name" value="BCAA_Transport_ATP-bd_LivF"/>
</dbReference>
<dbReference type="PANTHER" id="PTHR43820">
    <property type="entry name" value="HIGH-AFFINITY BRANCHED-CHAIN AMINO ACID TRANSPORT ATP-BINDING PROTEIN LIVF"/>
    <property type="match status" value="1"/>
</dbReference>
<comment type="similarity">
    <text evidence="1">Belongs to the ABC transporter superfamily.</text>
</comment>
<evidence type="ECO:0000256" key="4">
    <source>
        <dbReference type="ARBA" id="ARBA00022840"/>
    </source>
</evidence>
<proteinExistence type="inferred from homology"/>
<gene>
    <name evidence="7" type="ORF">EFQ99_23135</name>
</gene>
<dbReference type="GO" id="GO:0005524">
    <property type="term" value="F:ATP binding"/>
    <property type="evidence" value="ECO:0007669"/>
    <property type="project" value="UniProtKB-KW"/>
</dbReference>
<dbReference type="RefSeq" id="WP_126923547.1">
    <property type="nucleotide sequence ID" value="NZ_ML133694.1"/>
</dbReference>
<keyword evidence="4 7" id="KW-0067">ATP-binding</keyword>
<feature type="domain" description="ABC transporter" evidence="6">
    <location>
        <begin position="2"/>
        <end position="231"/>
    </location>
</feature>
<evidence type="ECO:0000256" key="5">
    <source>
        <dbReference type="ARBA" id="ARBA00022970"/>
    </source>
</evidence>
<evidence type="ECO:0000259" key="6">
    <source>
        <dbReference type="PROSITE" id="PS50893"/>
    </source>
</evidence>
<dbReference type="OrthoDB" id="9776369at2"/>
<evidence type="ECO:0000313" key="7">
    <source>
        <dbReference type="EMBL" id="RUM22942.1"/>
    </source>
</evidence>